<reference evidence="3" key="1">
    <citation type="submission" date="2015-12" db="EMBL/GenBank/DDBJ databases">
        <title>De novo transcriptome assembly of four potential Pierce s Disease insect vectors from Arizona vineyards.</title>
        <authorList>
            <person name="Tassone E.E."/>
        </authorList>
    </citation>
    <scope>NUCLEOTIDE SEQUENCE</scope>
</reference>
<dbReference type="AlphaFoldDB" id="A0A1B6DTK2"/>
<organism evidence="3">
    <name type="scientific">Clastoptera arizonana</name>
    <name type="common">Arizona spittle bug</name>
    <dbReference type="NCBI Taxonomy" id="38151"/>
    <lineage>
        <taxon>Eukaryota</taxon>
        <taxon>Metazoa</taxon>
        <taxon>Ecdysozoa</taxon>
        <taxon>Arthropoda</taxon>
        <taxon>Hexapoda</taxon>
        <taxon>Insecta</taxon>
        <taxon>Pterygota</taxon>
        <taxon>Neoptera</taxon>
        <taxon>Paraneoptera</taxon>
        <taxon>Hemiptera</taxon>
        <taxon>Auchenorrhyncha</taxon>
        <taxon>Cercopoidea</taxon>
        <taxon>Clastopteridae</taxon>
        <taxon>Clastoptera</taxon>
    </lineage>
</organism>
<dbReference type="InterPro" id="IPR036397">
    <property type="entry name" value="RNaseH_sf"/>
</dbReference>
<dbReference type="EMBL" id="GEDC01024870">
    <property type="protein sequence ID" value="JAS12428.1"/>
    <property type="molecule type" value="Transcribed_RNA"/>
</dbReference>
<evidence type="ECO:0008006" key="4">
    <source>
        <dbReference type="Google" id="ProtNLM"/>
    </source>
</evidence>
<evidence type="ECO:0000313" key="2">
    <source>
        <dbReference type="EMBL" id="JAS12428.1"/>
    </source>
</evidence>
<evidence type="ECO:0000313" key="1">
    <source>
        <dbReference type="EMBL" id="JAS12357.1"/>
    </source>
</evidence>
<protein>
    <recommendedName>
        <fullName evidence="4">Tc1-like transposase DDE domain-containing protein</fullName>
    </recommendedName>
</protein>
<sequence length="101" mass="11384">MDRWIYSRLQKNISKGSRLIIVHAGGEIGGVENALLVFKAGQKTGDYHNDMNAENYEKWIINKLLRNLPKNSIFVIDNAPYHNKLTTASPNSNSKKSVLIT</sequence>
<dbReference type="EMBL" id="GEDC01024941">
    <property type="protein sequence ID" value="JAS12357.1"/>
    <property type="molecule type" value="Transcribed_RNA"/>
</dbReference>
<dbReference type="EMBL" id="GEDC01008298">
    <property type="protein sequence ID" value="JAS29000.1"/>
    <property type="molecule type" value="Transcribed_RNA"/>
</dbReference>
<proteinExistence type="predicted"/>
<dbReference type="Gene3D" id="3.30.420.10">
    <property type="entry name" value="Ribonuclease H-like superfamily/Ribonuclease H"/>
    <property type="match status" value="1"/>
</dbReference>
<dbReference type="PANTHER" id="PTHR33939:SF1">
    <property type="entry name" value="DUF4371 DOMAIN-CONTAINING PROTEIN"/>
    <property type="match status" value="1"/>
</dbReference>
<name>A0A1B6DTK2_9HEMI</name>
<evidence type="ECO:0000313" key="3">
    <source>
        <dbReference type="EMBL" id="JAS29000.1"/>
    </source>
</evidence>
<dbReference type="PANTHER" id="PTHR33939">
    <property type="entry name" value="PROTEIN CBG22215"/>
    <property type="match status" value="1"/>
</dbReference>
<accession>A0A1B6DTK2</accession>
<dbReference type="GO" id="GO:0003676">
    <property type="term" value="F:nucleic acid binding"/>
    <property type="evidence" value="ECO:0007669"/>
    <property type="project" value="InterPro"/>
</dbReference>
<gene>
    <name evidence="1" type="ORF">g.21503</name>
    <name evidence="2" type="ORF">g.21505</name>
    <name evidence="3" type="ORF">g.21508</name>
</gene>